<sequence>MLEALREWTPAGEPVRWPTCPLNSVFVQLEEQHLQHPVLRKRRVYLAASFLASAGTQTVQLASARWIRSACACGSGQAQAGECAAGAVAGVCDGATACEKGTI</sequence>
<proteinExistence type="predicted"/>
<keyword evidence="2" id="KW-1185">Reference proteome</keyword>
<evidence type="ECO:0000313" key="1">
    <source>
        <dbReference type="EMBL" id="CAE7236427.1"/>
    </source>
</evidence>
<dbReference type="Proteomes" id="UP000604046">
    <property type="component" value="Unassembled WGS sequence"/>
</dbReference>
<comment type="caution">
    <text evidence="1">The sequence shown here is derived from an EMBL/GenBank/DDBJ whole genome shotgun (WGS) entry which is preliminary data.</text>
</comment>
<gene>
    <name evidence="1" type="ORF">SNAT2548_LOCUS10185</name>
</gene>
<dbReference type="AlphaFoldDB" id="A0A812KXJ5"/>
<name>A0A812KXJ5_9DINO</name>
<evidence type="ECO:0000313" key="2">
    <source>
        <dbReference type="Proteomes" id="UP000604046"/>
    </source>
</evidence>
<dbReference type="EMBL" id="CAJNDS010000828">
    <property type="protein sequence ID" value="CAE7236427.1"/>
    <property type="molecule type" value="Genomic_DNA"/>
</dbReference>
<protein>
    <submittedName>
        <fullName evidence="1">Uncharacterized protein</fullName>
    </submittedName>
</protein>
<reference evidence="1" key="1">
    <citation type="submission" date="2021-02" db="EMBL/GenBank/DDBJ databases">
        <authorList>
            <person name="Dougan E. K."/>
            <person name="Rhodes N."/>
            <person name="Thang M."/>
            <person name="Chan C."/>
        </authorList>
    </citation>
    <scope>NUCLEOTIDE SEQUENCE</scope>
</reference>
<organism evidence="1 2">
    <name type="scientific">Symbiodinium natans</name>
    <dbReference type="NCBI Taxonomy" id="878477"/>
    <lineage>
        <taxon>Eukaryota</taxon>
        <taxon>Sar</taxon>
        <taxon>Alveolata</taxon>
        <taxon>Dinophyceae</taxon>
        <taxon>Suessiales</taxon>
        <taxon>Symbiodiniaceae</taxon>
        <taxon>Symbiodinium</taxon>
    </lineage>
</organism>
<accession>A0A812KXJ5</accession>